<feature type="transmembrane region" description="Helical" evidence="5">
    <location>
        <begin position="363"/>
        <end position="382"/>
    </location>
</feature>
<keyword evidence="2 5" id="KW-0812">Transmembrane</keyword>
<feature type="transmembrane region" description="Helical" evidence="5">
    <location>
        <begin position="214"/>
        <end position="233"/>
    </location>
</feature>
<dbReference type="PANTHER" id="PTHR43424:SF1">
    <property type="entry name" value="LOCUS PUTATIVE PROTEIN 1-RELATED"/>
    <property type="match status" value="1"/>
</dbReference>
<dbReference type="STRING" id="34062.AXE82_03495"/>
<dbReference type="InterPro" id="IPR052556">
    <property type="entry name" value="PolySynth_Transporter"/>
</dbReference>
<dbReference type="InterPro" id="IPR002797">
    <property type="entry name" value="Polysacc_synth"/>
</dbReference>
<evidence type="ECO:0000313" key="6">
    <source>
        <dbReference type="EMBL" id="ATR79082.1"/>
    </source>
</evidence>
<evidence type="ECO:0000256" key="3">
    <source>
        <dbReference type="ARBA" id="ARBA00022989"/>
    </source>
</evidence>
<feature type="transmembrane region" description="Helical" evidence="5">
    <location>
        <begin position="177"/>
        <end position="194"/>
    </location>
</feature>
<feature type="transmembrane region" description="Helical" evidence="5">
    <location>
        <begin position="143"/>
        <end position="165"/>
    </location>
</feature>
<feature type="transmembrane region" description="Helical" evidence="5">
    <location>
        <begin position="388"/>
        <end position="407"/>
    </location>
</feature>
<evidence type="ECO:0000256" key="4">
    <source>
        <dbReference type="ARBA" id="ARBA00023136"/>
    </source>
</evidence>
<dbReference type="Pfam" id="PF01943">
    <property type="entry name" value="Polysacc_synt"/>
    <property type="match status" value="1"/>
</dbReference>
<protein>
    <submittedName>
        <fullName evidence="6">Polysaccharide biosynthesis protein</fullName>
    </submittedName>
</protein>
<feature type="transmembrane region" description="Helical" evidence="5">
    <location>
        <begin position="84"/>
        <end position="107"/>
    </location>
</feature>
<proteinExistence type="predicted"/>
<evidence type="ECO:0000256" key="2">
    <source>
        <dbReference type="ARBA" id="ARBA00022692"/>
    </source>
</evidence>
<reference evidence="7" key="1">
    <citation type="submission" date="2017-11" db="EMBL/GenBank/DDBJ databases">
        <title>Complete genome sequence of Moraxella osloensis NP7 isolated from human skin.</title>
        <authorList>
            <person name="Lee K."/>
            <person name="Lim J.Y."/>
            <person name="Hwang I."/>
        </authorList>
    </citation>
    <scope>NUCLEOTIDE SEQUENCE [LARGE SCALE GENOMIC DNA]</scope>
    <source>
        <strain evidence="7">NP7</strain>
    </source>
</reference>
<keyword evidence="3 5" id="KW-1133">Transmembrane helix</keyword>
<keyword evidence="4 5" id="KW-0472">Membrane</keyword>
<dbReference type="AlphaFoldDB" id="A0A2D2LVN2"/>
<sequence length="418" mass="46828">MLNKIKWLTQSALLKDSLIYVVGEMTAKAVPFLLLPYLTRVLGTTGFGDLSYYLSLTAFIVIAMSLSQNGALTRYFYVYGRHGLGNILLAGGLYSVGVLLIGTVISWLLHSELLFYCFFTAFLQTLIQNQLALRQCQKRPFSYLAIQLGLALGNLLWTVLIFQFFAGDTTDKVAQRLIAIILAHGCTFVAALAWAKYQFAIKFRFTPKRLKLGLGYILTLGLPLLLHGLSYTIKGQLDRVLIHQRFSSHELGVYSAGVQVASSLTIVIMAVNSALVPHLYERLKSQRMTVRHLHRLFWLSLMVPFMLTAMAWAMPSSLMAWLLGADFAQSQYYVVMFVLAFSLIIPYLLLVNFLFYHAKSAQISLCSVISTLVYLLALWLLSGVSLAVVPYATIISGVVILPLLYYYTLQVEKVKKTP</sequence>
<evidence type="ECO:0000256" key="5">
    <source>
        <dbReference type="SAM" id="Phobius"/>
    </source>
</evidence>
<dbReference type="GO" id="GO:0016020">
    <property type="term" value="C:membrane"/>
    <property type="evidence" value="ECO:0007669"/>
    <property type="project" value="UniProtKB-SubCell"/>
</dbReference>
<evidence type="ECO:0000256" key="1">
    <source>
        <dbReference type="ARBA" id="ARBA00004141"/>
    </source>
</evidence>
<dbReference type="Proteomes" id="UP000229340">
    <property type="component" value="Chromosome"/>
</dbReference>
<feature type="transmembrane region" description="Helical" evidence="5">
    <location>
        <begin position="50"/>
        <end position="72"/>
    </location>
</feature>
<dbReference type="PANTHER" id="PTHR43424">
    <property type="entry name" value="LOCUS PUTATIVE PROTEIN 1-RELATED"/>
    <property type="match status" value="1"/>
</dbReference>
<dbReference type="RefSeq" id="WP_100270308.1">
    <property type="nucleotide sequence ID" value="NZ_CP024443.1"/>
</dbReference>
<organism evidence="6 7">
    <name type="scientific">Faucicola osloensis</name>
    <name type="common">Moraxella osloensis</name>
    <dbReference type="NCBI Taxonomy" id="34062"/>
    <lineage>
        <taxon>Bacteria</taxon>
        <taxon>Pseudomonadati</taxon>
        <taxon>Pseudomonadota</taxon>
        <taxon>Gammaproteobacteria</taxon>
        <taxon>Moraxellales</taxon>
        <taxon>Moraxellaceae</taxon>
        <taxon>Faucicola</taxon>
    </lineage>
</organism>
<feature type="transmembrane region" description="Helical" evidence="5">
    <location>
        <begin position="334"/>
        <end position="356"/>
    </location>
</feature>
<comment type="subcellular location">
    <subcellularLocation>
        <location evidence="1">Membrane</location>
        <topology evidence="1">Multi-pass membrane protein</topology>
    </subcellularLocation>
</comment>
<dbReference type="EMBL" id="CP024443">
    <property type="protein sequence ID" value="ATR79082.1"/>
    <property type="molecule type" value="Genomic_DNA"/>
</dbReference>
<feature type="transmembrane region" description="Helical" evidence="5">
    <location>
        <begin position="296"/>
        <end position="314"/>
    </location>
</feature>
<name>A0A2D2LVN2_FAUOS</name>
<feature type="transmembrane region" description="Helical" evidence="5">
    <location>
        <begin position="253"/>
        <end position="275"/>
    </location>
</feature>
<gene>
    <name evidence="6" type="ORF">NP7_07380</name>
</gene>
<evidence type="ECO:0000313" key="7">
    <source>
        <dbReference type="Proteomes" id="UP000229340"/>
    </source>
</evidence>
<accession>A0A2D2LVN2</accession>